<feature type="compositionally biased region" description="Low complexity" evidence="5">
    <location>
        <begin position="723"/>
        <end position="732"/>
    </location>
</feature>
<dbReference type="InterPro" id="IPR036864">
    <property type="entry name" value="Zn2-C6_fun-type_DNA-bd_sf"/>
</dbReference>
<name>A0A9W9CHK3_9PLEO</name>
<evidence type="ECO:0000256" key="4">
    <source>
        <dbReference type="ARBA" id="ARBA00023242"/>
    </source>
</evidence>
<dbReference type="CDD" id="cd00067">
    <property type="entry name" value="GAL4"/>
    <property type="match status" value="1"/>
</dbReference>
<evidence type="ECO:0000259" key="6">
    <source>
        <dbReference type="PROSITE" id="PS50048"/>
    </source>
</evidence>
<organism evidence="7 8">
    <name type="scientific">Neocucurbitaria cava</name>
    <dbReference type="NCBI Taxonomy" id="798079"/>
    <lineage>
        <taxon>Eukaryota</taxon>
        <taxon>Fungi</taxon>
        <taxon>Dikarya</taxon>
        <taxon>Ascomycota</taxon>
        <taxon>Pezizomycotina</taxon>
        <taxon>Dothideomycetes</taxon>
        <taxon>Pleosporomycetidae</taxon>
        <taxon>Pleosporales</taxon>
        <taxon>Pleosporineae</taxon>
        <taxon>Cucurbitariaceae</taxon>
        <taxon>Neocucurbitaria</taxon>
    </lineage>
</organism>
<feature type="region of interest" description="Disordered" evidence="5">
    <location>
        <begin position="1145"/>
        <end position="1180"/>
    </location>
</feature>
<dbReference type="PANTHER" id="PTHR12143">
    <property type="entry name" value="PEPTIDE N-GLYCANASE PNGASE -RELATED"/>
    <property type="match status" value="1"/>
</dbReference>
<keyword evidence="4" id="KW-0539">Nucleus</keyword>
<evidence type="ECO:0000256" key="1">
    <source>
        <dbReference type="ARBA" id="ARBA00009390"/>
    </source>
</evidence>
<dbReference type="SMART" id="SM00066">
    <property type="entry name" value="GAL4"/>
    <property type="match status" value="1"/>
</dbReference>
<protein>
    <submittedName>
        <fullName evidence="7">Protein png1</fullName>
        <ecNumber evidence="7">3.5.1.52</ecNumber>
    </submittedName>
</protein>
<feature type="region of interest" description="Disordered" evidence="5">
    <location>
        <begin position="477"/>
        <end position="534"/>
    </location>
</feature>
<dbReference type="InterPro" id="IPR001138">
    <property type="entry name" value="Zn2Cys6_DnaBD"/>
</dbReference>
<dbReference type="InterPro" id="IPR002931">
    <property type="entry name" value="Transglutaminase-like"/>
</dbReference>
<keyword evidence="2" id="KW-0479">Metal-binding</keyword>
<feature type="region of interest" description="Disordered" evidence="5">
    <location>
        <begin position="218"/>
        <end position="265"/>
    </location>
</feature>
<dbReference type="SMART" id="SM00460">
    <property type="entry name" value="TGc"/>
    <property type="match status" value="1"/>
</dbReference>
<dbReference type="InterPro" id="IPR038765">
    <property type="entry name" value="Papain-like_cys_pep_sf"/>
</dbReference>
<comment type="caution">
    <text evidence="7">The sequence shown here is derived from an EMBL/GenBank/DDBJ whole genome shotgun (WGS) entry which is preliminary data.</text>
</comment>
<dbReference type="GO" id="GO:0005829">
    <property type="term" value="C:cytosol"/>
    <property type="evidence" value="ECO:0007669"/>
    <property type="project" value="TreeGrafter"/>
</dbReference>
<dbReference type="PANTHER" id="PTHR12143:SF19">
    <property type="entry name" value="PEPTIDE-N(4)-(N-ACETYL-BETA-GLUCOSAMINYL)ASPARAGINE AMIDASE"/>
    <property type="match status" value="1"/>
</dbReference>
<dbReference type="PROSITE" id="PS50048">
    <property type="entry name" value="ZN2_CY6_FUNGAL_2"/>
    <property type="match status" value="1"/>
</dbReference>
<feature type="domain" description="Zn(2)-C6 fungal-type" evidence="6">
    <location>
        <begin position="543"/>
        <end position="571"/>
    </location>
</feature>
<keyword evidence="3" id="KW-0862">Zinc</keyword>
<dbReference type="Pfam" id="PF00172">
    <property type="entry name" value="Zn_clus"/>
    <property type="match status" value="1"/>
</dbReference>
<dbReference type="PROSITE" id="PS00463">
    <property type="entry name" value="ZN2_CY6_FUNGAL_1"/>
    <property type="match status" value="1"/>
</dbReference>
<proteinExistence type="inferred from homology"/>
<feature type="compositionally biased region" description="Low complexity" evidence="5">
    <location>
        <begin position="236"/>
        <end position="263"/>
    </location>
</feature>
<comment type="similarity">
    <text evidence="1">Belongs to the transglutaminase-like superfamily. PNGase family.</text>
</comment>
<evidence type="ECO:0000256" key="5">
    <source>
        <dbReference type="SAM" id="MobiDB-lite"/>
    </source>
</evidence>
<reference evidence="7" key="1">
    <citation type="submission" date="2022-10" db="EMBL/GenBank/DDBJ databases">
        <title>Tapping the CABI collections for fungal endophytes: first genome assemblies for Collariella, Neodidymelliopsis, Ascochyta clinopodiicola, Didymella pomorum, Didymosphaeria variabile, Neocosmospora piperis and Neocucurbitaria cava.</title>
        <authorList>
            <person name="Hill R."/>
        </authorList>
    </citation>
    <scope>NUCLEOTIDE SEQUENCE</scope>
    <source>
        <strain evidence="7">IMI 356814</strain>
    </source>
</reference>
<keyword evidence="8" id="KW-1185">Reference proteome</keyword>
<keyword evidence="7" id="KW-0378">Hydrolase</keyword>
<dbReference type="GO" id="GO:0006516">
    <property type="term" value="P:glycoprotein catabolic process"/>
    <property type="evidence" value="ECO:0007669"/>
    <property type="project" value="TreeGrafter"/>
</dbReference>
<accession>A0A9W9CHK3</accession>
<evidence type="ECO:0000313" key="8">
    <source>
        <dbReference type="Proteomes" id="UP001140560"/>
    </source>
</evidence>
<sequence length="1180" mass="131052">MPDAKLKTSSVAGCWPCPQKSIGRFIASIGNQSCWEAVGPARTTFLSLGQKIKEFLDTYSEPTSTWITWSIYMVGYSPETATPTIIFCCEDETHRKRIRNTIRDSSVLEGYTGIALKHLPRAPDYNQLVQLASSTSAEEVEEYPNEVPPPYRPAYGPAILSTSRHPESGCPLYIQVSGHVNAMRKATAGGLIRIYGQNCLTTAAHAFAHFPIPPSNSSPHGDLYFSDSDEDGETMSAASYSSEISQSQDDDSLFSPDSSSSSSMVTPPFQEIIATSIEPASEDTTDRTYPETEPHLQNQLVTPPESTCVIGNTLFLSTEWSQPDLDYALIRLIDDSSGLDIDDMISRKALVFPVPTTIEDFRRLKHTSVTADTASAGTVSGHISATPVFLRIPSATTFQEVYVVKLERPLTNGDCGSWVFDAISGSLHGHIVAGSPNSGTAYIVPAYQIFDDIQWHLQVIKQRLEVMELAESRMEDRAAEKRESFTDSQATDSRSLNSSHKGKGIDESTPLAEDNHSDAGELSPTAITGYTADSKMRRKTQTGCLPCRERHIKCGEEHPSCANCTRSERRCEGYNSGVISKLHVESQNRPYSVPPSQGSGAIMAQDNPFDTDPPRKRCETQDGLSNSIQPEAESTEISSYGIILLGREKGNQEGSISGKFSKGDDEEYAIDERGHHTFGASGRQAPLQSHPSSLSDEHDVREAAHRELKRLHTTLPGDDDYESPNFSSSSRALSAQGSNLYHGQRTGTEITVEGDLTARFRALLSQKRVQSLRDRKAYVSNPEAAATQVLTTQSHYNDNTPPPAYSTIQNIPLIPTQPVRANALRFRGLLLHISNIPLAWENPGLLDEALQLVPLQRIYQEAEEEAFIFQAEAESLGPGQRAAWGYQDCVARALLRWFKRDFFTWVNNPPCDRCYSPTTAQGLTAPIPDEAARGAKQVELYRCTASPCGSYIRFPRYTDAFVLMQTRRGRNAEWTNCFGMLCRAVGCRVRYVWSAEDQVWTEVYSLHRNRWVHVDSCEEAWDKPPLYTRGEYFASFTRLTTKKTTGCGKKLSYCIAFSVDDAEDVTRRYVRNRTSAAPRDRCSESELLHIMDEIRAVRHQKLSKEDRMRIQGEHIREQNELQSFVVGALVAELWSLNLQKSTDGSIGVATDGRKRKEVEDALKPTSQPSKFSKGHRKLGS</sequence>
<gene>
    <name evidence="7" type="primary">png1_2</name>
    <name evidence="7" type="ORF">N0V83_010599</name>
</gene>
<dbReference type="GO" id="GO:0008270">
    <property type="term" value="F:zinc ion binding"/>
    <property type="evidence" value="ECO:0007669"/>
    <property type="project" value="InterPro"/>
</dbReference>
<dbReference type="GO" id="GO:0005634">
    <property type="term" value="C:nucleus"/>
    <property type="evidence" value="ECO:0007669"/>
    <property type="project" value="TreeGrafter"/>
</dbReference>
<dbReference type="Gene3D" id="2.20.25.10">
    <property type="match status" value="1"/>
</dbReference>
<dbReference type="GO" id="GO:0000981">
    <property type="term" value="F:DNA-binding transcription factor activity, RNA polymerase II-specific"/>
    <property type="evidence" value="ECO:0007669"/>
    <property type="project" value="InterPro"/>
</dbReference>
<feature type="region of interest" description="Disordered" evidence="5">
    <location>
        <begin position="677"/>
        <end position="732"/>
    </location>
</feature>
<evidence type="ECO:0000256" key="2">
    <source>
        <dbReference type="ARBA" id="ARBA00022723"/>
    </source>
</evidence>
<evidence type="ECO:0000256" key="3">
    <source>
        <dbReference type="ARBA" id="ARBA00022833"/>
    </source>
</evidence>
<dbReference type="Gene3D" id="4.10.240.10">
    <property type="entry name" value="Zn(2)-C6 fungal-type DNA-binding domain"/>
    <property type="match status" value="1"/>
</dbReference>
<feature type="compositionally biased region" description="Basic and acidic residues" evidence="5">
    <location>
        <begin position="695"/>
        <end position="706"/>
    </location>
</feature>
<feature type="compositionally biased region" description="Basic and acidic residues" evidence="5">
    <location>
        <begin position="1151"/>
        <end position="1162"/>
    </location>
</feature>
<dbReference type="SUPFAM" id="SSF57701">
    <property type="entry name" value="Zn2/Cys6 DNA-binding domain"/>
    <property type="match status" value="1"/>
</dbReference>
<dbReference type="Gene3D" id="3.10.620.30">
    <property type="match status" value="1"/>
</dbReference>
<dbReference type="InterPro" id="IPR050883">
    <property type="entry name" value="PNGase"/>
</dbReference>
<feature type="region of interest" description="Disordered" evidence="5">
    <location>
        <begin position="586"/>
        <end position="632"/>
    </location>
</feature>
<feature type="compositionally biased region" description="Polar residues" evidence="5">
    <location>
        <begin position="486"/>
        <end position="499"/>
    </location>
</feature>
<dbReference type="AlphaFoldDB" id="A0A9W9CHK3"/>
<feature type="compositionally biased region" description="Polar residues" evidence="5">
    <location>
        <begin position="586"/>
        <end position="599"/>
    </location>
</feature>
<dbReference type="SUPFAM" id="SSF54001">
    <property type="entry name" value="Cysteine proteinases"/>
    <property type="match status" value="1"/>
</dbReference>
<dbReference type="Proteomes" id="UP001140560">
    <property type="component" value="Unassembled WGS sequence"/>
</dbReference>
<dbReference type="EMBL" id="JAPEUY010000021">
    <property type="protein sequence ID" value="KAJ4362505.1"/>
    <property type="molecule type" value="Genomic_DNA"/>
</dbReference>
<dbReference type="EC" id="3.5.1.52" evidence="7"/>
<dbReference type="Pfam" id="PF01841">
    <property type="entry name" value="Transglut_core"/>
    <property type="match status" value="1"/>
</dbReference>
<dbReference type="GO" id="GO:0000224">
    <property type="term" value="F:peptide-N4-(N-acetyl-beta-glucosaminyl)asparagine amidase activity"/>
    <property type="evidence" value="ECO:0007669"/>
    <property type="project" value="UniProtKB-EC"/>
</dbReference>
<evidence type="ECO:0000313" key="7">
    <source>
        <dbReference type="EMBL" id="KAJ4362505.1"/>
    </source>
</evidence>
<dbReference type="OrthoDB" id="3795723at2759"/>